<keyword evidence="3" id="KW-0732">Signal</keyword>
<feature type="domain" description="Fibronectin type-III" evidence="4">
    <location>
        <begin position="32"/>
        <end position="130"/>
    </location>
</feature>
<dbReference type="RefSeq" id="WP_191175664.1">
    <property type="nucleotide sequence ID" value="NZ_JACWMW010000002.1"/>
</dbReference>
<dbReference type="InterPro" id="IPR036116">
    <property type="entry name" value="FN3_sf"/>
</dbReference>
<dbReference type="PROSITE" id="PS51257">
    <property type="entry name" value="PROKAR_LIPOPROTEIN"/>
    <property type="match status" value="1"/>
</dbReference>
<evidence type="ECO:0000256" key="2">
    <source>
        <dbReference type="PROSITE-ProRule" id="PRU00504"/>
    </source>
</evidence>
<sequence>MKLKITQINLLLLLVVATLGACVKGSSVTVDAPQLVTNDVIIDPTATIAWTGGLITNNVAVSAYGVCYSTTNPEPTIADSKTTDKVNVFSYSSKLKGLALNTVYYVRAYATNSVGNTGYGNVVQFKTGSGTPGIYGTVSTVAGSGAGYDNNTGTAALFNRPTYLATDAAGNIYVSDSYNSVIRKVTPEGVTTTVAGTGTFGYADGPAASAQFYVPSGLVIDATGNIFVADLGNNTIRKITPGGVVSTFAGNGSSGSSDGTGNTATFSGPTGIAIGADGNFYVTDSNNNLIRKVTPAGVVTTVAGNRVGNYTNGTGTAASFNKPTGIAVDAAGNMYVTEATNNAIRKITKDYIVTTFAGGVDTAALKLGSPQDLRIDANNNFYITDGDGRILKISKDRIITTLAGKTATTGTTDGDGSTALFNGPKGIVLDPQGNIFVADYNNNRIRKVIQ</sequence>
<gene>
    <name evidence="5" type="ORF">IDJ75_11005</name>
</gene>
<protein>
    <recommendedName>
        <fullName evidence="4">Fibronectin type-III domain-containing protein</fullName>
    </recommendedName>
</protein>
<feature type="repeat" description="NHL" evidence="2">
    <location>
        <begin position="320"/>
        <end position="350"/>
    </location>
</feature>
<dbReference type="EMBL" id="JACWMW010000002">
    <property type="protein sequence ID" value="MBD1385808.1"/>
    <property type="molecule type" value="Genomic_DNA"/>
</dbReference>
<feature type="repeat" description="NHL" evidence="2">
    <location>
        <begin position="416"/>
        <end position="445"/>
    </location>
</feature>
<evidence type="ECO:0000256" key="3">
    <source>
        <dbReference type="SAM" id="SignalP"/>
    </source>
</evidence>
<dbReference type="Gene3D" id="2.120.10.30">
    <property type="entry name" value="TolB, C-terminal domain"/>
    <property type="match status" value="3"/>
</dbReference>
<dbReference type="Proteomes" id="UP000618754">
    <property type="component" value="Unassembled WGS sequence"/>
</dbReference>
<keyword evidence="6" id="KW-1185">Reference proteome</keyword>
<comment type="caution">
    <text evidence="5">The sequence shown here is derived from an EMBL/GenBank/DDBJ whole genome shotgun (WGS) entry which is preliminary data.</text>
</comment>
<dbReference type="Pfam" id="PF01436">
    <property type="entry name" value="NHL"/>
    <property type="match status" value="3"/>
</dbReference>
<dbReference type="InterPro" id="IPR003961">
    <property type="entry name" value="FN3_dom"/>
</dbReference>
<dbReference type="PANTHER" id="PTHR13833:SF71">
    <property type="entry name" value="NHL DOMAIN-CONTAINING PROTEIN"/>
    <property type="match status" value="1"/>
</dbReference>
<accession>A0ABR7X5E0</accession>
<dbReference type="SUPFAM" id="SSF49265">
    <property type="entry name" value="Fibronectin type III"/>
    <property type="match status" value="1"/>
</dbReference>
<keyword evidence="1" id="KW-0677">Repeat</keyword>
<evidence type="ECO:0000313" key="6">
    <source>
        <dbReference type="Proteomes" id="UP000618754"/>
    </source>
</evidence>
<feature type="repeat" description="NHL" evidence="2">
    <location>
        <begin position="211"/>
        <end position="242"/>
    </location>
</feature>
<dbReference type="PROSITE" id="PS51125">
    <property type="entry name" value="NHL"/>
    <property type="match status" value="3"/>
</dbReference>
<dbReference type="SUPFAM" id="SSF101898">
    <property type="entry name" value="NHL repeat"/>
    <property type="match status" value="1"/>
</dbReference>
<reference evidence="5 6" key="1">
    <citation type="submission" date="2020-09" db="EMBL/GenBank/DDBJ databases">
        <title>Novel species of Mucilaginibacter isolated from a glacier on the Tibetan Plateau.</title>
        <authorList>
            <person name="Liu Q."/>
            <person name="Xin Y.-H."/>
        </authorList>
    </citation>
    <scope>NUCLEOTIDE SEQUENCE [LARGE SCALE GENOMIC DNA]</scope>
    <source>
        <strain evidence="5 6">CGMCC 1.13878</strain>
    </source>
</reference>
<dbReference type="InterPro" id="IPR011042">
    <property type="entry name" value="6-blade_b-propeller_TolB-like"/>
</dbReference>
<proteinExistence type="predicted"/>
<dbReference type="PROSITE" id="PS50853">
    <property type="entry name" value="FN3"/>
    <property type="match status" value="1"/>
</dbReference>
<dbReference type="PANTHER" id="PTHR13833">
    <property type="match status" value="1"/>
</dbReference>
<evidence type="ECO:0000256" key="1">
    <source>
        <dbReference type="ARBA" id="ARBA00022737"/>
    </source>
</evidence>
<name>A0ABR7X5E0_9SPHI</name>
<evidence type="ECO:0000259" key="4">
    <source>
        <dbReference type="PROSITE" id="PS50853"/>
    </source>
</evidence>
<organism evidence="5 6">
    <name type="scientific">Mucilaginibacter rigui</name>
    <dbReference type="NCBI Taxonomy" id="534635"/>
    <lineage>
        <taxon>Bacteria</taxon>
        <taxon>Pseudomonadati</taxon>
        <taxon>Bacteroidota</taxon>
        <taxon>Sphingobacteriia</taxon>
        <taxon>Sphingobacteriales</taxon>
        <taxon>Sphingobacteriaceae</taxon>
        <taxon>Mucilaginibacter</taxon>
    </lineage>
</organism>
<feature type="signal peptide" evidence="3">
    <location>
        <begin position="1"/>
        <end position="21"/>
    </location>
</feature>
<evidence type="ECO:0000313" key="5">
    <source>
        <dbReference type="EMBL" id="MBD1385808.1"/>
    </source>
</evidence>
<feature type="chain" id="PRO_5046344504" description="Fibronectin type-III domain-containing protein" evidence="3">
    <location>
        <begin position="22"/>
        <end position="450"/>
    </location>
</feature>
<dbReference type="InterPro" id="IPR001258">
    <property type="entry name" value="NHL_repeat"/>
</dbReference>